<dbReference type="AlphaFoldDB" id="B4D9P7"/>
<dbReference type="Gene3D" id="3.40.630.30">
    <property type="match status" value="1"/>
</dbReference>
<evidence type="ECO:0000259" key="1">
    <source>
        <dbReference type="PROSITE" id="PS51186"/>
    </source>
</evidence>
<keyword evidence="3" id="KW-1185">Reference proteome</keyword>
<dbReference type="InterPro" id="IPR016181">
    <property type="entry name" value="Acyl_CoA_acyltransferase"/>
</dbReference>
<gene>
    <name evidence="2" type="ORF">CfE428DRAFT_5637</name>
</gene>
<protein>
    <recommendedName>
        <fullName evidence="1">N-acetyltransferase domain-containing protein</fullName>
    </recommendedName>
</protein>
<dbReference type="InParanoid" id="B4D9P7"/>
<evidence type="ECO:0000313" key="3">
    <source>
        <dbReference type="Proteomes" id="UP000005824"/>
    </source>
</evidence>
<dbReference type="PROSITE" id="PS51186">
    <property type="entry name" value="GNAT"/>
    <property type="match status" value="1"/>
</dbReference>
<feature type="domain" description="N-acetyltransferase" evidence="1">
    <location>
        <begin position="27"/>
        <end position="174"/>
    </location>
</feature>
<dbReference type="InterPro" id="IPR000182">
    <property type="entry name" value="GNAT_dom"/>
</dbReference>
<dbReference type="RefSeq" id="WP_006982958.1">
    <property type="nucleotide sequence ID" value="NZ_ABVL01000027.1"/>
</dbReference>
<dbReference type="STRING" id="497964.CfE428DRAFT_5637"/>
<comment type="caution">
    <text evidence="2">The sequence shown here is derived from an EMBL/GenBank/DDBJ whole genome shotgun (WGS) entry which is preliminary data.</text>
</comment>
<dbReference type="SUPFAM" id="SSF55729">
    <property type="entry name" value="Acyl-CoA N-acyltransferases (Nat)"/>
    <property type="match status" value="1"/>
</dbReference>
<dbReference type="EMBL" id="ABVL01000027">
    <property type="protein sequence ID" value="EDY16828.1"/>
    <property type="molecule type" value="Genomic_DNA"/>
</dbReference>
<sequence>MKLVRWKRFTWQIKTLPPLERPLPAHFTVRAATREEAKLVAHVVMTAFALDSTWSDTLNQFRERLELQLDLAFQREAVPAIVIAHGPRIIATSVLNTDPAADSNLVSGPSVLSEYCNRGLGTALLHASLAQLSEGGLLQASGITKENTTACKFVYPKFGSTSASCDFVPALAVT</sequence>
<name>B4D9P7_9BACT</name>
<evidence type="ECO:0000313" key="2">
    <source>
        <dbReference type="EMBL" id="EDY16828.1"/>
    </source>
</evidence>
<organism evidence="2 3">
    <name type="scientific">Chthoniobacter flavus Ellin428</name>
    <dbReference type="NCBI Taxonomy" id="497964"/>
    <lineage>
        <taxon>Bacteria</taxon>
        <taxon>Pseudomonadati</taxon>
        <taxon>Verrucomicrobiota</taxon>
        <taxon>Spartobacteria</taxon>
        <taxon>Chthoniobacterales</taxon>
        <taxon>Chthoniobacteraceae</taxon>
        <taxon>Chthoniobacter</taxon>
    </lineage>
</organism>
<proteinExistence type="predicted"/>
<dbReference type="GO" id="GO:0016747">
    <property type="term" value="F:acyltransferase activity, transferring groups other than amino-acyl groups"/>
    <property type="evidence" value="ECO:0007669"/>
    <property type="project" value="InterPro"/>
</dbReference>
<accession>B4D9P7</accession>
<reference evidence="2 3" key="1">
    <citation type="journal article" date="2011" name="J. Bacteriol.">
        <title>Genome sequence of Chthoniobacter flavus Ellin428, an aerobic heterotrophic soil bacterium.</title>
        <authorList>
            <person name="Kant R."/>
            <person name="van Passel M.W."/>
            <person name="Palva A."/>
            <person name="Lucas S."/>
            <person name="Lapidus A."/>
            <person name="Glavina Del Rio T."/>
            <person name="Dalin E."/>
            <person name="Tice H."/>
            <person name="Bruce D."/>
            <person name="Goodwin L."/>
            <person name="Pitluck S."/>
            <person name="Larimer F.W."/>
            <person name="Land M.L."/>
            <person name="Hauser L."/>
            <person name="Sangwan P."/>
            <person name="de Vos W.M."/>
            <person name="Janssen P.H."/>
            <person name="Smidt H."/>
        </authorList>
    </citation>
    <scope>NUCLEOTIDE SEQUENCE [LARGE SCALE GENOMIC DNA]</scope>
    <source>
        <strain evidence="2 3">Ellin428</strain>
    </source>
</reference>
<dbReference type="Proteomes" id="UP000005824">
    <property type="component" value="Unassembled WGS sequence"/>
</dbReference>